<dbReference type="KEGG" id="mdu:MDUV_30890"/>
<protein>
    <submittedName>
        <fullName evidence="4">Enoyl-CoA hydratase</fullName>
    </submittedName>
</protein>
<dbReference type="OrthoDB" id="9797151at2"/>
<reference evidence="4 5" key="1">
    <citation type="journal article" date="2019" name="Emerg. Microbes Infect.">
        <title>Comprehensive subspecies identification of 175 nontuberculous mycobacteria species based on 7547 genomic profiles.</title>
        <authorList>
            <person name="Matsumoto Y."/>
            <person name="Kinjo T."/>
            <person name="Motooka D."/>
            <person name="Nabeya D."/>
            <person name="Jung N."/>
            <person name="Uechi K."/>
            <person name="Horii T."/>
            <person name="Iida T."/>
            <person name="Fujita J."/>
            <person name="Nakamura S."/>
        </authorList>
    </citation>
    <scope>NUCLEOTIDE SEQUENCE [LARGE SCALE GENOMIC DNA]</scope>
    <source>
        <strain evidence="4 5">JCM 6396</strain>
    </source>
</reference>
<dbReference type="InterPro" id="IPR051053">
    <property type="entry name" value="ECH/Chromodomain_protein"/>
</dbReference>
<dbReference type="PANTHER" id="PTHR43684">
    <property type="match status" value="1"/>
</dbReference>
<dbReference type="Gene3D" id="3.90.226.10">
    <property type="entry name" value="2-enoyl-CoA Hydratase, Chain A, domain 1"/>
    <property type="match status" value="1"/>
</dbReference>
<keyword evidence="2" id="KW-0576">Peroxisome</keyword>
<sequence length="251" mass="26542">MTAPAIEQRDEGKVRTLTLNRPDRLNAFTASSYQLLASMLDDAAAADDVAVVLLTGAGRAFCSGVDLSALSDAEDRPAEFGDAFDTLLENLLALPKPLVAAVHGVAVGIGFTLLLHCDVVLVADDTRLRAPFTQLGTAPEAGSSWLLPQVVGAQRAAELILTSRWLEAGEAVDWGLAAESCSPDTLHQRASELAHEIAAHAPAATRAAKRLLLHDRTESVRAALRRERGAATELLQLLGPIARKNGPSTTM</sequence>
<name>A0A7I7K448_9MYCO</name>
<accession>A0A7I7K448</accession>
<keyword evidence="3" id="KW-0413">Isomerase</keyword>
<dbReference type="GO" id="GO:0004165">
    <property type="term" value="F:delta(3)-delta(2)-enoyl-CoA isomerase activity"/>
    <property type="evidence" value="ECO:0007669"/>
    <property type="project" value="UniProtKB-ARBA"/>
</dbReference>
<dbReference type="CDD" id="cd06558">
    <property type="entry name" value="crotonase-like"/>
    <property type="match status" value="1"/>
</dbReference>
<dbReference type="EMBL" id="AP022563">
    <property type="protein sequence ID" value="BBX18229.1"/>
    <property type="molecule type" value="Genomic_DNA"/>
</dbReference>
<evidence type="ECO:0000256" key="3">
    <source>
        <dbReference type="ARBA" id="ARBA00023235"/>
    </source>
</evidence>
<dbReference type="InterPro" id="IPR001753">
    <property type="entry name" value="Enoyl-CoA_hydra/iso"/>
</dbReference>
<evidence type="ECO:0000313" key="4">
    <source>
        <dbReference type="EMBL" id="BBX18229.1"/>
    </source>
</evidence>
<keyword evidence="5" id="KW-1185">Reference proteome</keyword>
<dbReference type="Proteomes" id="UP000467006">
    <property type="component" value="Chromosome"/>
</dbReference>
<dbReference type="SUPFAM" id="SSF52096">
    <property type="entry name" value="ClpP/crotonase"/>
    <property type="match status" value="1"/>
</dbReference>
<organism evidence="4 5">
    <name type="scientific">Mycolicibacterium duvalii</name>
    <dbReference type="NCBI Taxonomy" id="39688"/>
    <lineage>
        <taxon>Bacteria</taxon>
        <taxon>Bacillati</taxon>
        <taxon>Actinomycetota</taxon>
        <taxon>Actinomycetes</taxon>
        <taxon>Mycobacteriales</taxon>
        <taxon>Mycobacteriaceae</taxon>
        <taxon>Mycolicibacterium</taxon>
    </lineage>
</organism>
<dbReference type="AlphaFoldDB" id="A0A7I7K448"/>
<gene>
    <name evidence="4" type="ORF">MDUV_30890</name>
</gene>
<dbReference type="PANTHER" id="PTHR43684:SF1">
    <property type="entry name" value="ENOYL-COA DELTA ISOMERASE 2"/>
    <property type="match status" value="1"/>
</dbReference>
<evidence type="ECO:0000256" key="1">
    <source>
        <dbReference type="ARBA" id="ARBA00004275"/>
    </source>
</evidence>
<evidence type="ECO:0000256" key="2">
    <source>
        <dbReference type="ARBA" id="ARBA00023140"/>
    </source>
</evidence>
<dbReference type="RefSeq" id="WP_098002336.1">
    <property type="nucleotide sequence ID" value="NZ_AP022563.1"/>
</dbReference>
<dbReference type="InterPro" id="IPR029045">
    <property type="entry name" value="ClpP/crotonase-like_dom_sf"/>
</dbReference>
<dbReference type="Pfam" id="PF00378">
    <property type="entry name" value="ECH_1"/>
    <property type="match status" value="1"/>
</dbReference>
<evidence type="ECO:0000313" key="5">
    <source>
        <dbReference type="Proteomes" id="UP000467006"/>
    </source>
</evidence>
<comment type="subcellular location">
    <subcellularLocation>
        <location evidence="1">Peroxisome</location>
    </subcellularLocation>
</comment>
<proteinExistence type="predicted"/>